<dbReference type="Pfam" id="PF00903">
    <property type="entry name" value="Glyoxalase"/>
    <property type="match status" value="1"/>
</dbReference>
<dbReference type="EMBL" id="JAYDYW010000015">
    <property type="protein sequence ID" value="MEE1675675.1"/>
    <property type="molecule type" value="Genomic_DNA"/>
</dbReference>
<feature type="domain" description="VOC" evidence="1">
    <location>
        <begin position="2"/>
        <end position="126"/>
    </location>
</feature>
<dbReference type="PANTHER" id="PTHR21366:SF22">
    <property type="entry name" value="VOC DOMAIN-CONTAINING PROTEIN"/>
    <property type="match status" value="1"/>
</dbReference>
<evidence type="ECO:0000259" key="1">
    <source>
        <dbReference type="PROSITE" id="PS51819"/>
    </source>
</evidence>
<name>A0ABU7G8U3_9ALTE</name>
<dbReference type="InterPro" id="IPR004360">
    <property type="entry name" value="Glyas_Fos-R_dOase_dom"/>
</dbReference>
<dbReference type="InterPro" id="IPR029068">
    <property type="entry name" value="Glyas_Bleomycin-R_OHBP_Dase"/>
</dbReference>
<comment type="caution">
    <text evidence="2">The sequence shown here is derived from an EMBL/GenBank/DDBJ whole genome shotgun (WGS) entry which is preliminary data.</text>
</comment>
<dbReference type="SUPFAM" id="SSF54593">
    <property type="entry name" value="Glyoxalase/Bleomycin resistance protein/Dihydroxybiphenyl dioxygenase"/>
    <property type="match status" value="1"/>
</dbReference>
<proteinExistence type="predicted"/>
<accession>A0ABU7G8U3</accession>
<sequence length="138" mass="16453">MQLEHLNLVVKDMQQSLDFYQAAFPHWNIRGEGKQTWYGVERRWLHFGDNDQYLTFNDQGYGENRPLQGNQVGMAHFAYRTVDLDGLISRMLKAGYTIHHEGAQSPYRRNVYFRDPNDYEIEFVEYSSDLPELRNHYD</sequence>
<dbReference type="Gene3D" id="3.10.180.10">
    <property type="entry name" value="2,3-Dihydroxybiphenyl 1,2-Dioxygenase, domain 1"/>
    <property type="match status" value="1"/>
</dbReference>
<gene>
    <name evidence="2" type="ORF">SNR37_001001</name>
</gene>
<evidence type="ECO:0000313" key="2">
    <source>
        <dbReference type="EMBL" id="MEE1675675.1"/>
    </source>
</evidence>
<reference evidence="3" key="1">
    <citation type="submission" date="2023-07" db="EMBL/GenBank/DDBJ databases">
        <title>Draft genome sequence of Agarivorans aestuarii strain ZMCS4, a CAZymes producing bacteria isolated from the marine brown algae Clodostephus spongiosus.</title>
        <authorList>
            <person name="Lorente B."/>
            <person name="Cabral C."/>
            <person name="Frias J."/>
            <person name="Faria J."/>
            <person name="Toubarro D."/>
        </authorList>
    </citation>
    <scope>NUCLEOTIDE SEQUENCE [LARGE SCALE GENOMIC DNA]</scope>
    <source>
        <strain evidence="3">ZMCS4</strain>
    </source>
</reference>
<dbReference type="PANTHER" id="PTHR21366">
    <property type="entry name" value="GLYOXALASE FAMILY PROTEIN"/>
    <property type="match status" value="1"/>
</dbReference>
<dbReference type="PROSITE" id="PS51819">
    <property type="entry name" value="VOC"/>
    <property type="match status" value="1"/>
</dbReference>
<organism evidence="2 3">
    <name type="scientific">Agarivorans aestuarii</name>
    <dbReference type="NCBI Taxonomy" id="1563703"/>
    <lineage>
        <taxon>Bacteria</taxon>
        <taxon>Pseudomonadati</taxon>
        <taxon>Pseudomonadota</taxon>
        <taxon>Gammaproteobacteria</taxon>
        <taxon>Alteromonadales</taxon>
        <taxon>Alteromonadaceae</taxon>
        <taxon>Agarivorans</taxon>
    </lineage>
</organism>
<dbReference type="InterPro" id="IPR037523">
    <property type="entry name" value="VOC_core"/>
</dbReference>
<dbReference type="InterPro" id="IPR050383">
    <property type="entry name" value="GlyoxalaseI/FosfomycinResist"/>
</dbReference>
<dbReference type="RefSeq" id="WP_329776498.1">
    <property type="nucleotide sequence ID" value="NZ_JAYDYW010000015.1"/>
</dbReference>
<evidence type="ECO:0000313" key="3">
    <source>
        <dbReference type="Proteomes" id="UP001310248"/>
    </source>
</evidence>
<protein>
    <submittedName>
        <fullName evidence="2">VOC family protein</fullName>
    </submittedName>
</protein>
<dbReference type="Proteomes" id="UP001310248">
    <property type="component" value="Unassembled WGS sequence"/>
</dbReference>
<keyword evidence="3" id="KW-1185">Reference proteome</keyword>